<proteinExistence type="inferred from homology"/>
<dbReference type="InterPro" id="IPR010617">
    <property type="entry name" value="TMEM175-like"/>
</dbReference>
<keyword evidence="8 14" id="KW-1133">Transmembrane helix</keyword>
<gene>
    <name evidence="15" type="ORF">BN963_SGAL_01996</name>
</gene>
<evidence type="ECO:0008006" key="17">
    <source>
        <dbReference type="Google" id="ProtNLM"/>
    </source>
</evidence>
<evidence type="ECO:0000256" key="3">
    <source>
        <dbReference type="ARBA" id="ARBA00022448"/>
    </source>
</evidence>
<evidence type="ECO:0000256" key="14">
    <source>
        <dbReference type="SAM" id="Phobius"/>
    </source>
</evidence>
<evidence type="ECO:0000256" key="6">
    <source>
        <dbReference type="ARBA" id="ARBA00022826"/>
    </source>
</evidence>
<keyword evidence="3" id="KW-0813">Transport</keyword>
<evidence type="ECO:0000256" key="8">
    <source>
        <dbReference type="ARBA" id="ARBA00022989"/>
    </source>
</evidence>
<comment type="catalytic activity">
    <reaction evidence="12">
        <text>K(+)(in) = K(+)(out)</text>
        <dbReference type="Rhea" id="RHEA:29463"/>
        <dbReference type="ChEBI" id="CHEBI:29103"/>
    </reaction>
</comment>
<dbReference type="GO" id="GO:0015252">
    <property type="term" value="F:proton channel activity"/>
    <property type="evidence" value="ECO:0007669"/>
    <property type="project" value="InterPro"/>
</dbReference>
<evidence type="ECO:0000256" key="7">
    <source>
        <dbReference type="ARBA" id="ARBA00022958"/>
    </source>
</evidence>
<evidence type="ECO:0000256" key="5">
    <source>
        <dbReference type="ARBA" id="ARBA00022692"/>
    </source>
</evidence>
<evidence type="ECO:0000256" key="1">
    <source>
        <dbReference type="ARBA" id="ARBA00004141"/>
    </source>
</evidence>
<evidence type="ECO:0000256" key="13">
    <source>
        <dbReference type="SAM" id="MobiDB-lite"/>
    </source>
</evidence>
<feature type="region of interest" description="Disordered" evidence="13">
    <location>
        <begin position="225"/>
        <end position="257"/>
    </location>
</feature>
<keyword evidence="10 14" id="KW-0472">Membrane</keyword>
<keyword evidence="5 14" id="KW-0812">Transmembrane</keyword>
<feature type="transmembrane region" description="Helical" evidence="14">
    <location>
        <begin position="100"/>
        <end position="119"/>
    </location>
</feature>
<comment type="similarity">
    <text evidence="2">Belongs to the TMEM175 family.</text>
</comment>
<organism evidence="15 16">
    <name type="scientific">Streptococcus gallolyticus</name>
    <dbReference type="NCBI Taxonomy" id="315405"/>
    <lineage>
        <taxon>Bacteria</taxon>
        <taxon>Bacillati</taxon>
        <taxon>Bacillota</taxon>
        <taxon>Bacilli</taxon>
        <taxon>Lactobacillales</taxon>
        <taxon>Streptococcaceae</taxon>
        <taxon>Streptococcus</taxon>
    </lineage>
</organism>
<feature type="transmembrane region" description="Helical" evidence="14">
    <location>
        <begin position="70"/>
        <end position="88"/>
    </location>
</feature>
<dbReference type="GO" id="GO:0016020">
    <property type="term" value="C:membrane"/>
    <property type="evidence" value="ECO:0007669"/>
    <property type="project" value="UniProtKB-SubCell"/>
</dbReference>
<feature type="transmembrane region" description="Helical" evidence="14">
    <location>
        <begin position="38"/>
        <end position="58"/>
    </location>
</feature>
<dbReference type="Proteomes" id="UP000027584">
    <property type="component" value="Unassembled WGS sequence"/>
</dbReference>
<keyword evidence="9" id="KW-0406">Ion transport</keyword>
<evidence type="ECO:0000313" key="16">
    <source>
        <dbReference type="Proteomes" id="UP000027584"/>
    </source>
</evidence>
<dbReference type="AlphaFoldDB" id="A0A060RLF9"/>
<dbReference type="GO" id="GO:0005267">
    <property type="term" value="F:potassium channel activity"/>
    <property type="evidence" value="ECO:0007669"/>
    <property type="project" value="UniProtKB-KW"/>
</dbReference>
<evidence type="ECO:0000313" key="15">
    <source>
        <dbReference type="EMBL" id="CDO18789.1"/>
    </source>
</evidence>
<comment type="subcellular location">
    <subcellularLocation>
        <location evidence="1">Membrane</location>
        <topology evidence="1">Multi-pass membrane protein</topology>
    </subcellularLocation>
</comment>
<reference evidence="15 16" key="1">
    <citation type="submission" date="2014-02" db="EMBL/GenBank/DDBJ databases">
        <authorList>
            <person name="Manrique M."/>
        </authorList>
    </citation>
    <scope>NUCLEOTIDE SEQUENCE [LARGE SCALE GENOMIC DNA]</scope>
    <source>
        <strain evidence="15 16">LMG17956</strain>
    </source>
</reference>
<evidence type="ECO:0000256" key="2">
    <source>
        <dbReference type="ARBA" id="ARBA00006920"/>
    </source>
</evidence>
<feature type="compositionally biased region" description="Basic and acidic residues" evidence="13">
    <location>
        <begin position="225"/>
        <end position="242"/>
    </location>
</feature>
<evidence type="ECO:0000256" key="12">
    <source>
        <dbReference type="ARBA" id="ARBA00034430"/>
    </source>
</evidence>
<dbReference type="EMBL" id="CCBC010000204">
    <property type="protein sequence ID" value="CDO18789.1"/>
    <property type="molecule type" value="Genomic_DNA"/>
</dbReference>
<evidence type="ECO:0000256" key="11">
    <source>
        <dbReference type="ARBA" id="ARBA00023303"/>
    </source>
</evidence>
<protein>
    <recommendedName>
        <fullName evidence="17">DUF1211 domain-containing protein</fullName>
    </recommendedName>
</protein>
<evidence type="ECO:0000256" key="9">
    <source>
        <dbReference type="ARBA" id="ARBA00023065"/>
    </source>
</evidence>
<dbReference type="Pfam" id="PF06736">
    <property type="entry name" value="TMEM175"/>
    <property type="match status" value="1"/>
</dbReference>
<evidence type="ECO:0000256" key="4">
    <source>
        <dbReference type="ARBA" id="ARBA00022538"/>
    </source>
</evidence>
<keyword evidence="6" id="KW-0631">Potassium channel</keyword>
<keyword evidence="11" id="KW-0407">Ion channel</keyword>
<name>A0A060RLF9_9STRE</name>
<evidence type="ECO:0000256" key="10">
    <source>
        <dbReference type="ARBA" id="ARBA00023136"/>
    </source>
</evidence>
<keyword evidence="4" id="KW-0633">Potassium transport</keyword>
<reference evidence="15 16" key="2">
    <citation type="submission" date="2014-05" db="EMBL/GenBank/DDBJ databases">
        <title>Genome sequence of Streptococcus gallolyticus.</title>
        <authorList>
            <person name="Del Campo R."/>
        </authorList>
    </citation>
    <scope>NUCLEOTIDE SEQUENCE [LARGE SCALE GENOMIC DNA]</scope>
    <source>
        <strain evidence="15 16">LMG17956</strain>
    </source>
</reference>
<comment type="caution">
    <text evidence="15">The sequence shown here is derived from an EMBL/GenBank/DDBJ whole genome shotgun (WGS) entry which is preliminary data.</text>
</comment>
<feature type="transmembrane region" description="Helical" evidence="14">
    <location>
        <begin position="12"/>
        <end position="32"/>
    </location>
</feature>
<feature type="compositionally biased region" description="Basic residues" evidence="13">
    <location>
        <begin position="243"/>
        <end position="257"/>
    </location>
</feature>
<feature type="transmembrane region" description="Helical" evidence="14">
    <location>
        <begin position="154"/>
        <end position="179"/>
    </location>
</feature>
<sequence>MKQLKERFDALSDAIVAIVMTILVLEIAVPATTKELPYLLEEIALFLVSFVIIINFWYRRFQAMRATETTTFRTFVMDVIAHAILSLYPLATKMLVEFNIKWIAIIFFGGINLATAFLINRMTYELATQTIKNLVDKDDERTHMLNDWLKRRTLVSLISDIVMMLIALCFNTVGVYIYILTPFLEFIGNFKRGRVMEAAFHEGQTFKEIVEHRAAVENLQERHENIKQRQQIHRQEVAERHAEHQKRHSKNHKSKKH</sequence>
<keyword evidence="7" id="KW-0630">Potassium</keyword>
<accession>A0A060RLF9</accession>